<protein>
    <submittedName>
        <fullName evidence="2">Zinc dependent phospholipase C family protein</fullName>
    </submittedName>
</protein>
<reference evidence="2" key="2">
    <citation type="journal article" date="2021" name="PeerJ">
        <title>Extensive microbial diversity within the chicken gut microbiome revealed by metagenomics and culture.</title>
        <authorList>
            <person name="Gilroy R."/>
            <person name="Ravi A."/>
            <person name="Getino M."/>
            <person name="Pursley I."/>
            <person name="Horton D.L."/>
            <person name="Alikhan N.F."/>
            <person name="Baker D."/>
            <person name="Gharbi K."/>
            <person name="Hall N."/>
            <person name="Watson M."/>
            <person name="Adriaenssens E.M."/>
            <person name="Foster-Nyarko E."/>
            <person name="Jarju S."/>
            <person name="Secka A."/>
            <person name="Antonio M."/>
            <person name="Oren A."/>
            <person name="Chaudhuri R.R."/>
            <person name="La Ragione R."/>
            <person name="Hildebrand F."/>
            <person name="Pallen M.J."/>
        </authorList>
    </citation>
    <scope>NUCLEOTIDE SEQUENCE</scope>
    <source>
        <strain evidence="2">ChiSjej1B19-7085</strain>
    </source>
</reference>
<evidence type="ECO:0000313" key="3">
    <source>
        <dbReference type="Proteomes" id="UP000886785"/>
    </source>
</evidence>
<evidence type="ECO:0000259" key="1">
    <source>
        <dbReference type="Pfam" id="PF00882"/>
    </source>
</evidence>
<gene>
    <name evidence="2" type="ORF">IAA54_04660</name>
</gene>
<name>A0A9D1DQ11_9FIRM</name>
<evidence type="ECO:0000313" key="2">
    <source>
        <dbReference type="EMBL" id="HIR56939.1"/>
    </source>
</evidence>
<dbReference type="Pfam" id="PF00882">
    <property type="entry name" value="Zn_dep_PLPC"/>
    <property type="match status" value="1"/>
</dbReference>
<accession>A0A9D1DQ11</accession>
<comment type="caution">
    <text evidence="2">The sequence shown here is derived from an EMBL/GenBank/DDBJ whole genome shotgun (WGS) entry which is preliminary data.</text>
</comment>
<reference evidence="2" key="1">
    <citation type="submission" date="2020-10" db="EMBL/GenBank/DDBJ databases">
        <authorList>
            <person name="Gilroy R."/>
        </authorList>
    </citation>
    <scope>NUCLEOTIDE SEQUENCE</scope>
    <source>
        <strain evidence="2">ChiSjej1B19-7085</strain>
    </source>
</reference>
<feature type="domain" description="Phospholipase C/D" evidence="1">
    <location>
        <begin position="6"/>
        <end position="141"/>
    </location>
</feature>
<dbReference type="Proteomes" id="UP000886785">
    <property type="component" value="Unassembled WGS sequence"/>
</dbReference>
<dbReference type="AlphaFoldDB" id="A0A9D1DQ11"/>
<dbReference type="EMBL" id="DVHF01000051">
    <property type="protein sequence ID" value="HIR56939.1"/>
    <property type="molecule type" value="Genomic_DNA"/>
</dbReference>
<proteinExistence type="predicted"/>
<dbReference type="InterPro" id="IPR029002">
    <property type="entry name" value="PLPC/GPLD1"/>
</dbReference>
<organism evidence="2 3">
    <name type="scientific">Candidatus Gallacutalibacter pullicola</name>
    <dbReference type="NCBI Taxonomy" id="2840830"/>
    <lineage>
        <taxon>Bacteria</taxon>
        <taxon>Bacillati</taxon>
        <taxon>Bacillota</taxon>
        <taxon>Clostridia</taxon>
        <taxon>Eubacteriales</taxon>
        <taxon>Candidatus Gallacutalibacter</taxon>
    </lineage>
</organism>
<sequence length="291" mass="33140">MPAVITHHLLAQRVLEEIKAKGLQQNLDGDAFFWGAQGPDFFFFHRVLPWWKGESLSEYGGRLHKAKPSEIIAALREYASGGGGLAQSYMCGFFCHYSLDRTAHPFIHDSERKLLKLHPEQSLTVFHNEIEATLDVIMLRYERNDLPIDFDLRTALPANSGVQNMVASMYDFLLGQMFGVSVGRPQVFQATEDARRALGHLNDRTTLKRRFVRGMEDIAKKPHILSCLLRPAEDGKWDYANAMHNTWEKDGELHEESFFELFDAAADGAMKMIEDYFSGKSPLEITQDIPF</sequence>